<name>A4V7J6_PSEFS</name>
<keyword evidence="1 2" id="KW-0812">Transmembrane</keyword>
<protein>
    <submittedName>
        <fullName evidence="2">Transmembrane protein</fullName>
    </submittedName>
</protein>
<keyword evidence="1" id="KW-1133">Transmembrane helix</keyword>
<dbReference type="PATRIC" id="fig|216595.4.peg.66"/>
<organism evidence="2 3">
    <name type="scientific">Pseudomonas fluorescens (strain SBW25)</name>
    <dbReference type="NCBI Taxonomy" id="216595"/>
    <lineage>
        <taxon>Bacteria</taxon>
        <taxon>Pseudomonadati</taxon>
        <taxon>Pseudomonadota</taxon>
        <taxon>Gammaproteobacteria</taxon>
        <taxon>Pseudomonadales</taxon>
        <taxon>Pseudomonadaceae</taxon>
        <taxon>Pseudomonas</taxon>
    </lineage>
</organism>
<keyword evidence="1" id="KW-0472">Membrane</keyword>
<geneLocation type="plasmid" evidence="2 3">
    <name>pQBR103</name>
</geneLocation>
<dbReference type="EMBL" id="AM235768">
    <property type="protein sequence ID" value="CAM96133.1"/>
    <property type="molecule type" value="Genomic_DNA"/>
</dbReference>
<sequence length="560" mass="60867">MLMSESADRFRQTQALLAQIRSAPSLVVLPSPADSLRVLNAPVDDQFLAQAFPTESRLLGRNEAPEYGVRARLSELEIAFHSQRIERLFSDTRRSALQAIAGPFGVGKMLSAYDKTGGVVDTIHNARAGVYATDEAEQKYADRGEYTKRVKENYHHRDPAYKKMSQDSTRDRVEGNVTDAYTGEQMSTQRSDSHSIDHVIAAEEIHNDAGRVLAGLDGVELANASTNLQITSYSTNSAMGTKTATEYVLWLEQTKDTRAKKKAKLQAKVDAGEPMSQKQKDELAKLKEQEKIAANPEPLLEADRKARAANEKKINDAYYRSPKFRNDCLKTSVVAGGRAAFQSAMGAILVELFAGIFDEVSDWYKNGRADGNSIFAELKRRIRKVGLRVAKQWKAVLTAAAGSFLSGFLANLVTVLTNAFLTTAKRTVRMIREGGNALVGACKALIVRPEGMGIREGLHEASKVLVGGGIIVGGVLLEDAVSKSMMAVPFLVPFADTATAVIVGAATGIISTMAVYLVDKADVLSVNRSKMLAGINSDLDASLLHQRAIEASLLEQFKAL</sequence>
<evidence type="ECO:0000313" key="3">
    <source>
        <dbReference type="Proteomes" id="UP000002332"/>
    </source>
</evidence>
<proteinExistence type="predicted"/>
<evidence type="ECO:0000256" key="1">
    <source>
        <dbReference type="SAM" id="Phobius"/>
    </source>
</evidence>
<keyword evidence="2" id="KW-0614">Plasmid</keyword>
<reference evidence="2 3" key="1">
    <citation type="journal article" date="2007" name="ISME J.">
        <title>Sequence-based analysis of pQBR103; a representative of a unique, transfer-proficient mega plasmid resident in the microbial community of sugar beet.</title>
        <authorList>
            <person name="Tett A."/>
            <person name="Spiers A.J."/>
            <person name="Crossman L.C."/>
            <person name="Ager D."/>
            <person name="Ciric L."/>
            <person name="Dow J.M."/>
            <person name="Fry J.C."/>
            <person name="Harris D."/>
            <person name="Lilley A."/>
            <person name="Oliver A."/>
            <person name="Parkhill J."/>
            <person name="Quail M.A."/>
            <person name="Rainey P.B."/>
            <person name="Saunders N.J."/>
            <person name="Seeger K."/>
            <person name="Snyder L.A.S."/>
            <person name="Squares R."/>
            <person name="Thomas C.M."/>
            <person name="Turner S.L."/>
            <person name="Zhang X.-X."/>
            <person name="Field D."/>
            <person name="Bailey M.J."/>
        </authorList>
    </citation>
    <scope>NUCLEOTIDE SEQUENCE [LARGE SCALE GENOMIC DNA]</scope>
    <source>
        <strain evidence="2 3">SBW25</strain>
    </source>
</reference>
<evidence type="ECO:0000313" key="2">
    <source>
        <dbReference type="EMBL" id="CAM96133.1"/>
    </source>
</evidence>
<gene>
    <name evidence="2" type="ordered locus">pQBR0101</name>
</gene>
<feature type="transmembrane region" description="Helical" evidence="1">
    <location>
        <begin position="461"/>
        <end position="477"/>
    </location>
</feature>
<feature type="transmembrane region" description="Helical" evidence="1">
    <location>
        <begin position="497"/>
        <end position="518"/>
    </location>
</feature>
<dbReference type="AlphaFoldDB" id="A4V7J6"/>
<dbReference type="Proteomes" id="UP000002332">
    <property type="component" value="Plasmid pQBR103"/>
</dbReference>
<feature type="transmembrane region" description="Helical" evidence="1">
    <location>
        <begin position="395"/>
        <end position="421"/>
    </location>
</feature>
<accession>A4V7J6</accession>